<dbReference type="SUPFAM" id="SSF48452">
    <property type="entry name" value="TPR-like"/>
    <property type="match status" value="1"/>
</dbReference>
<feature type="non-terminal residue" evidence="1">
    <location>
        <position position="295"/>
    </location>
</feature>
<reference evidence="1" key="1">
    <citation type="submission" date="2018-05" db="EMBL/GenBank/DDBJ databases">
        <authorList>
            <person name="Lanie J.A."/>
            <person name="Ng W.-L."/>
            <person name="Kazmierczak K.M."/>
            <person name="Andrzejewski T.M."/>
            <person name="Davidsen T.M."/>
            <person name="Wayne K.J."/>
            <person name="Tettelin H."/>
            <person name="Glass J.I."/>
            <person name="Rusch D."/>
            <person name="Podicherti R."/>
            <person name="Tsui H.-C.T."/>
            <person name="Winkler M.E."/>
        </authorList>
    </citation>
    <scope>NUCLEOTIDE SEQUENCE</scope>
</reference>
<dbReference type="EMBL" id="UINC01050361">
    <property type="protein sequence ID" value="SVB63225.1"/>
    <property type="molecule type" value="Genomic_DNA"/>
</dbReference>
<accession>A0A382FKS8</accession>
<dbReference type="InterPro" id="IPR011990">
    <property type="entry name" value="TPR-like_helical_dom_sf"/>
</dbReference>
<dbReference type="InterPro" id="IPR019734">
    <property type="entry name" value="TPR_rpt"/>
</dbReference>
<dbReference type="Gene3D" id="1.25.40.10">
    <property type="entry name" value="Tetratricopeptide repeat domain"/>
    <property type="match status" value="2"/>
</dbReference>
<name>A0A382FKS8_9ZZZZ</name>
<sequence length="295" mass="34171">MKLQAQRVFFALSGLYLLLSTFSPNLLAQCFLTEGLSEEEQTQIARQMFEDGLYQEAWNTAACYLQEFRSGGSRERMMFLQARASQQAGSMNQALRDLQNFQKNFPESRKFQEEVLFRKGVVLARIQQYSGALQTLKLLLREYPATKFKDQTLYWQGFVTFYRAELIRQETTLKEAVPEFKQVSLQMESLDPEKLPEQQAKERLNLLGWAWLFQQNPERSALYWEAFLKLQGGEDPETALSIKHNLAMGFQKQRNYLKASYYFGRVVKEHPKSELAVGAAFWQAETRFAASASAE</sequence>
<gene>
    <name evidence="1" type="ORF">METZ01_LOCUS216079</name>
</gene>
<proteinExistence type="predicted"/>
<dbReference type="AlphaFoldDB" id="A0A382FKS8"/>
<protein>
    <recommendedName>
        <fullName evidence="2">Outer membrane lipoprotein BamD-like domain-containing protein</fullName>
    </recommendedName>
</protein>
<evidence type="ECO:0000313" key="1">
    <source>
        <dbReference type="EMBL" id="SVB63225.1"/>
    </source>
</evidence>
<organism evidence="1">
    <name type="scientific">marine metagenome</name>
    <dbReference type="NCBI Taxonomy" id="408172"/>
    <lineage>
        <taxon>unclassified sequences</taxon>
        <taxon>metagenomes</taxon>
        <taxon>ecological metagenomes</taxon>
    </lineage>
</organism>
<dbReference type="Pfam" id="PF13174">
    <property type="entry name" value="TPR_6"/>
    <property type="match status" value="2"/>
</dbReference>
<evidence type="ECO:0008006" key="2">
    <source>
        <dbReference type="Google" id="ProtNLM"/>
    </source>
</evidence>